<accession>A0A4U9D9Z4</accession>
<sequence>MYKKQQEPGSVSWLALTFLFGAGFIAMELYEFHHLIVEGMGPDRSGFLSAFFALVGTHGSARHLRSDLDGGADVPGFASRPDTN</sequence>
<protein>
    <submittedName>
        <fullName evidence="2">Cytochrome o ubiquinol oxidase subunit 3</fullName>
        <ecNumber evidence="2">1.10.3.-</ecNumber>
    </submittedName>
</protein>
<dbReference type="SUPFAM" id="SSF81452">
    <property type="entry name" value="Cytochrome c oxidase subunit III-like"/>
    <property type="match status" value="1"/>
</dbReference>
<organism evidence="2 3">
    <name type="scientific">Raoultella terrigena</name>
    <name type="common">Klebsiella terrigena</name>
    <dbReference type="NCBI Taxonomy" id="577"/>
    <lineage>
        <taxon>Bacteria</taxon>
        <taxon>Pseudomonadati</taxon>
        <taxon>Pseudomonadota</taxon>
        <taxon>Gammaproteobacteria</taxon>
        <taxon>Enterobacterales</taxon>
        <taxon>Enterobacteriaceae</taxon>
        <taxon>Klebsiella/Raoultella group</taxon>
        <taxon>Raoultella</taxon>
    </lineage>
</organism>
<dbReference type="AlphaFoldDB" id="A0A4U9D9Z4"/>
<proteinExistence type="predicted"/>
<dbReference type="EC" id="1.10.3.-" evidence="2"/>
<gene>
    <name evidence="2" type="primary">cyoC_2</name>
    <name evidence="2" type="ORF">NCTC9185_06573</name>
</gene>
<dbReference type="Proteomes" id="UP000339249">
    <property type="component" value="Unassembled WGS sequence"/>
</dbReference>
<keyword evidence="1" id="KW-0812">Transmembrane</keyword>
<keyword evidence="2" id="KW-0560">Oxidoreductase</keyword>
<dbReference type="GO" id="GO:0016491">
    <property type="term" value="F:oxidoreductase activity"/>
    <property type="evidence" value="ECO:0007669"/>
    <property type="project" value="UniProtKB-KW"/>
</dbReference>
<dbReference type="GO" id="GO:0016020">
    <property type="term" value="C:membrane"/>
    <property type="evidence" value="ECO:0007669"/>
    <property type="project" value="InterPro"/>
</dbReference>
<dbReference type="EMBL" id="CABDVU010000001">
    <property type="protein sequence ID" value="VTN14511.1"/>
    <property type="molecule type" value="Genomic_DNA"/>
</dbReference>
<dbReference type="GO" id="GO:0004129">
    <property type="term" value="F:cytochrome-c oxidase activity"/>
    <property type="evidence" value="ECO:0007669"/>
    <property type="project" value="InterPro"/>
</dbReference>
<evidence type="ECO:0000256" key="1">
    <source>
        <dbReference type="SAM" id="Phobius"/>
    </source>
</evidence>
<dbReference type="InterPro" id="IPR013833">
    <property type="entry name" value="Cyt_c_oxidase_su3_a-hlx"/>
</dbReference>
<feature type="transmembrane region" description="Helical" evidence="1">
    <location>
        <begin position="12"/>
        <end position="30"/>
    </location>
</feature>
<keyword evidence="1" id="KW-0472">Membrane</keyword>
<evidence type="ECO:0000313" key="2">
    <source>
        <dbReference type="EMBL" id="VTN14511.1"/>
    </source>
</evidence>
<reference evidence="2 3" key="1">
    <citation type="submission" date="2019-04" db="EMBL/GenBank/DDBJ databases">
        <authorList>
            <consortium name="Pathogen Informatics"/>
        </authorList>
    </citation>
    <scope>NUCLEOTIDE SEQUENCE [LARGE SCALE GENOMIC DNA]</scope>
    <source>
        <strain evidence="2 3">NCTC9185</strain>
    </source>
</reference>
<name>A0A4U9D9Z4_RAOTE</name>
<dbReference type="InterPro" id="IPR035973">
    <property type="entry name" value="Cyt_c_oxidase_su3-like_sf"/>
</dbReference>
<keyword evidence="1" id="KW-1133">Transmembrane helix</keyword>
<dbReference type="GO" id="GO:0022904">
    <property type="term" value="P:respiratory electron transport chain"/>
    <property type="evidence" value="ECO:0007669"/>
    <property type="project" value="InterPro"/>
</dbReference>
<evidence type="ECO:0000313" key="3">
    <source>
        <dbReference type="Proteomes" id="UP000339249"/>
    </source>
</evidence>
<dbReference type="Gene3D" id="1.20.120.80">
    <property type="entry name" value="Cytochrome c oxidase, subunit III, four-helix bundle"/>
    <property type="match status" value="1"/>
</dbReference>